<name>A0ABR7Y387_9SPHI</name>
<keyword evidence="2" id="KW-1185">Reference proteome</keyword>
<evidence type="ECO:0000313" key="1">
    <source>
        <dbReference type="EMBL" id="MBD1425777.1"/>
    </source>
</evidence>
<gene>
    <name evidence="1" type="ORF">H8B17_09305</name>
</gene>
<sequence>MQRFKDKFALITGGTNGMGYAKPNNPNAYRKTVVIEHHHFGLGDDTTF</sequence>
<dbReference type="RefSeq" id="WP_190309521.1">
    <property type="nucleotide sequence ID" value="NZ_JACNYK010000002.1"/>
</dbReference>
<reference evidence="1 2" key="1">
    <citation type="submission" date="2020-08" db="EMBL/GenBank/DDBJ databases">
        <title>Sphingobacterium sp. DN00404 isolated from aquaculture water.</title>
        <authorList>
            <person name="Zhang M."/>
        </authorList>
    </citation>
    <scope>NUCLEOTIDE SEQUENCE [LARGE SCALE GENOMIC DNA]</scope>
    <source>
        <strain evidence="1 2">KCTC 32294</strain>
    </source>
</reference>
<organism evidence="1 2">
    <name type="scientific">Sphingobacterium arenae</name>
    <dbReference type="NCBI Taxonomy" id="1280598"/>
    <lineage>
        <taxon>Bacteria</taxon>
        <taxon>Pseudomonadati</taxon>
        <taxon>Bacteroidota</taxon>
        <taxon>Sphingobacteriia</taxon>
        <taxon>Sphingobacteriales</taxon>
        <taxon>Sphingobacteriaceae</taxon>
        <taxon>Sphingobacterium</taxon>
    </lineage>
</organism>
<comment type="caution">
    <text evidence="1">The sequence shown here is derived from an EMBL/GenBank/DDBJ whole genome shotgun (WGS) entry which is preliminary data.</text>
</comment>
<proteinExistence type="predicted"/>
<accession>A0ABR7Y387</accession>
<dbReference type="EMBL" id="JACNYK010000002">
    <property type="protein sequence ID" value="MBD1425777.1"/>
    <property type="molecule type" value="Genomic_DNA"/>
</dbReference>
<dbReference type="Proteomes" id="UP000606494">
    <property type="component" value="Unassembled WGS sequence"/>
</dbReference>
<evidence type="ECO:0000313" key="2">
    <source>
        <dbReference type="Proteomes" id="UP000606494"/>
    </source>
</evidence>
<protein>
    <submittedName>
        <fullName evidence="1">Uncharacterized protein</fullName>
    </submittedName>
</protein>